<dbReference type="InterPro" id="IPR036568">
    <property type="entry name" value="GGCT-like_sf"/>
</dbReference>
<evidence type="ECO:0000256" key="1">
    <source>
        <dbReference type="ARBA" id="ARBA00008861"/>
    </source>
</evidence>
<name>A0AB34FI85_9HYPO</name>
<dbReference type="Gene3D" id="3.10.490.10">
    <property type="entry name" value="Gamma-glutamyl cyclotransferase-like"/>
    <property type="match status" value="1"/>
</dbReference>
<comment type="similarity">
    <text evidence="1">Belongs to the gamma-glutamylcyclotransferase family.</text>
</comment>
<evidence type="ECO:0000256" key="3">
    <source>
        <dbReference type="ARBA" id="ARBA00030602"/>
    </source>
</evidence>
<dbReference type="CDD" id="cd06661">
    <property type="entry name" value="GGCT_like"/>
    <property type="match status" value="1"/>
</dbReference>
<evidence type="ECO:0000313" key="6">
    <source>
        <dbReference type="Proteomes" id="UP001163105"/>
    </source>
</evidence>
<dbReference type="GO" id="GO:0016740">
    <property type="term" value="F:transferase activity"/>
    <property type="evidence" value="ECO:0007669"/>
    <property type="project" value="UniProtKB-KW"/>
</dbReference>
<dbReference type="PANTHER" id="PTHR31544">
    <property type="entry name" value="AIG2-LIKE PROTEIN D"/>
    <property type="match status" value="1"/>
</dbReference>
<protein>
    <recommendedName>
        <fullName evidence="3">Putative gamma-glutamylcyclotransferase</fullName>
    </recommendedName>
</protein>
<dbReference type="PANTHER" id="PTHR31544:SF2">
    <property type="entry name" value="AIG2-LIKE PROTEIN D"/>
    <property type="match status" value="1"/>
</dbReference>
<evidence type="ECO:0000259" key="4">
    <source>
        <dbReference type="Pfam" id="PF06094"/>
    </source>
</evidence>
<organism evidence="5 6">
    <name type="scientific">Purpureocillium lavendulum</name>
    <dbReference type="NCBI Taxonomy" id="1247861"/>
    <lineage>
        <taxon>Eukaryota</taxon>
        <taxon>Fungi</taxon>
        <taxon>Dikarya</taxon>
        <taxon>Ascomycota</taxon>
        <taxon>Pezizomycotina</taxon>
        <taxon>Sordariomycetes</taxon>
        <taxon>Hypocreomycetidae</taxon>
        <taxon>Hypocreales</taxon>
        <taxon>Ophiocordycipitaceae</taxon>
        <taxon>Purpureocillium</taxon>
    </lineage>
</organism>
<reference evidence="5" key="1">
    <citation type="submission" date="2023-01" db="EMBL/GenBank/DDBJ databases">
        <title>The growth and conidiation of Purpureocillium lavendulum are regulated by nitrogen source and histone H3K14 acetylation.</title>
        <authorList>
            <person name="Tang P."/>
            <person name="Han J."/>
            <person name="Zhang C."/>
            <person name="Tang P."/>
            <person name="Qi F."/>
            <person name="Zhang K."/>
            <person name="Liang L."/>
        </authorList>
    </citation>
    <scope>NUCLEOTIDE SEQUENCE</scope>
    <source>
        <strain evidence="5">YMF1.00683</strain>
    </source>
</reference>
<dbReference type="AlphaFoldDB" id="A0AB34FI85"/>
<dbReference type="InterPro" id="IPR013024">
    <property type="entry name" value="GGCT-like"/>
</dbReference>
<dbReference type="SUPFAM" id="SSF110857">
    <property type="entry name" value="Gamma-glutamyl cyclotransferase-like"/>
    <property type="match status" value="1"/>
</dbReference>
<proteinExistence type="inferred from homology"/>
<dbReference type="Pfam" id="PF06094">
    <property type="entry name" value="GGACT"/>
    <property type="match status" value="1"/>
</dbReference>
<evidence type="ECO:0000313" key="5">
    <source>
        <dbReference type="EMBL" id="KAJ6438409.1"/>
    </source>
</evidence>
<accession>A0AB34FI85</accession>
<feature type="domain" description="Gamma-glutamylcyclotransferase AIG2-like" evidence="4">
    <location>
        <begin position="29"/>
        <end position="131"/>
    </location>
</feature>
<dbReference type="InterPro" id="IPR045038">
    <property type="entry name" value="AIG2-like"/>
</dbReference>
<keyword evidence="6" id="KW-1185">Reference proteome</keyword>
<gene>
    <name evidence="5" type="ORF">O9K51_09001</name>
</gene>
<dbReference type="EMBL" id="JAQHRD010000008">
    <property type="protein sequence ID" value="KAJ6438409.1"/>
    <property type="molecule type" value="Genomic_DNA"/>
</dbReference>
<dbReference type="InterPro" id="IPR009288">
    <property type="entry name" value="AIG2-like_dom"/>
</dbReference>
<sequence>MSGHRVDAEQMAPEIFYSVCYGSKNPPEVIRKLHTFTPAVLHDHCRHRVKFADYPAVVPEKDRSVQGVYATGLTEANLDKLDYFEGSEYERVTAQVEVLQPSDGGEVVPTRKDASVYIFLRHEQLEEREWDFEEFRREKMALWTRGDWAFDQAGDDKAAVKTAA</sequence>
<comment type="caution">
    <text evidence="5">The sequence shown here is derived from an EMBL/GenBank/DDBJ whole genome shotgun (WGS) entry which is preliminary data.</text>
</comment>
<dbReference type="Proteomes" id="UP001163105">
    <property type="component" value="Unassembled WGS sequence"/>
</dbReference>
<evidence type="ECO:0000256" key="2">
    <source>
        <dbReference type="ARBA" id="ARBA00022679"/>
    </source>
</evidence>
<keyword evidence="2" id="KW-0808">Transferase</keyword>